<accession>A0ABN8QLH0</accession>
<comment type="caution">
    <text evidence="2">The sequence shown here is derived from an EMBL/GenBank/DDBJ whole genome shotgun (WGS) entry which is preliminary data.</text>
</comment>
<feature type="domain" description="C17orf113 probable zinc finger" evidence="1">
    <location>
        <begin position="9"/>
        <end position="63"/>
    </location>
</feature>
<protein>
    <recommendedName>
        <fullName evidence="1">C17orf113 probable zinc finger domain-containing protein</fullName>
    </recommendedName>
</protein>
<dbReference type="InterPro" id="IPR057456">
    <property type="entry name" value="Znf_C17orf113"/>
</dbReference>
<evidence type="ECO:0000259" key="1">
    <source>
        <dbReference type="Pfam" id="PF25431"/>
    </source>
</evidence>
<evidence type="ECO:0000313" key="2">
    <source>
        <dbReference type="EMBL" id="CAH3166626.1"/>
    </source>
</evidence>
<reference evidence="2 3" key="1">
    <citation type="submission" date="2022-05" db="EMBL/GenBank/DDBJ databases">
        <authorList>
            <consortium name="Genoscope - CEA"/>
            <person name="William W."/>
        </authorList>
    </citation>
    <scope>NUCLEOTIDE SEQUENCE [LARGE SCALE GENOMIC DNA]</scope>
</reference>
<dbReference type="Pfam" id="PF25431">
    <property type="entry name" value="zf-C17orf113"/>
    <property type="match status" value="1"/>
</dbReference>
<name>A0ABN8QLH0_9CNID</name>
<dbReference type="EMBL" id="CALNXI010001367">
    <property type="protein sequence ID" value="CAH3166626.1"/>
    <property type="molecule type" value="Genomic_DNA"/>
</dbReference>
<gene>
    <name evidence="2" type="ORF">PEVE_00005745</name>
</gene>
<keyword evidence="3" id="KW-1185">Reference proteome</keyword>
<proteinExistence type="predicted"/>
<dbReference type="Proteomes" id="UP001159427">
    <property type="component" value="Unassembled WGS sequence"/>
</dbReference>
<sequence>MWWPVYVEGEGLFCLLCKKHDTSYPQNKLKVFNKKPCKRFRLGEFEDHCRTSQHMNAVAAEMLRRVSVFQRTPDEREIVTEDVLLKVFTAAYWIVKKSYLTTRSSYM</sequence>
<organism evidence="2 3">
    <name type="scientific">Porites evermanni</name>
    <dbReference type="NCBI Taxonomy" id="104178"/>
    <lineage>
        <taxon>Eukaryota</taxon>
        <taxon>Metazoa</taxon>
        <taxon>Cnidaria</taxon>
        <taxon>Anthozoa</taxon>
        <taxon>Hexacorallia</taxon>
        <taxon>Scleractinia</taxon>
        <taxon>Fungiina</taxon>
        <taxon>Poritidae</taxon>
        <taxon>Porites</taxon>
    </lineage>
</organism>
<evidence type="ECO:0000313" key="3">
    <source>
        <dbReference type="Proteomes" id="UP001159427"/>
    </source>
</evidence>